<comment type="subcellular location">
    <subcellularLocation>
        <location evidence="1">Nucleus</location>
    </subcellularLocation>
</comment>
<comment type="caution">
    <text evidence="8">The sequence shown here is derived from an EMBL/GenBank/DDBJ whole genome shotgun (WGS) entry which is preliminary data.</text>
</comment>
<dbReference type="STRING" id="333673.A0A3M0IUS3"/>
<reference evidence="8 9" key="1">
    <citation type="submission" date="2018-07" db="EMBL/GenBank/DDBJ databases">
        <title>A high quality draft genome assembly of the barn swallow (H. rustica rustica).</title>
        <authorList>
            <person name="Formenti G."/>
            <person name="Chiara M."/>
            <person name="Poveda L."/>
            <person name="Francoijs K.-J."/>
            <person name="Bonisoli-Alquati A."/>
            <person name="Canova L."/>
            <person name="Gianfranceschi L."/>
            <person name="Horner D.S."/>
            <person name="Saino N."/>
        </authorList>
    </citation>
    <scope>NUCLEOTIDE SEQUENCE [LARGE SCALE GENOMIC DNA]</scope>
    <source>
        <strain evidence="8">Chelidonia</strain>
        <tissue evidence="8">Blood</tissue>
    </source>
</reference>
<dbReference type="GO" id="GO:0008270">
    <property type="term" value="F:zinc ion binding"/>
    <property type="evidence" value="ECO:0007669"/>
    <property type="project" value="UniProtKB-KW"/>
</dbReference>
<dbReference type="PANTHER" id="PTHR45718:SF2">
    <property type="entry name" value="ZINC FINGER PROTEIN GLI1"/>
    <property type="match status" value="1"/>
</dbReference>
<keyword evidence="9" id="KW-1185">Reference proteome</keyword>
<evidence type="ECO:0000256" key="5">
    <source>
        <dbReference type="ARBA" id="ARBA00022833"/>
    </source>
</evidence>
<name>A0A3M0IUS3_HIRRU</name>
<feature type="compositionally biased region" description="Polar residues" evidence="7">
    <location>
        <begin position="100"/>
        <end position="114"/>
    </location>
</feature>
<gene>
    <name evidence="8" type="ORF">DUI87_33015</name>
</gene>
<evidence type="ECO:0000256" key="4">
    <source>
        <dbReference type="ARBA" id="ARBA00022771"/>
    </source>
</evidence>
<keyword evidence="5" id="KW-0862">Zinc</keyword>
<dbReference type="GO" id="GO:0000981">
    <property type="term" value="F:DNA-binding transcription factor activity, RNA polymerase II-specific"/>
    <property type="evidence" value="ECO:0007669"/>
    <property type="project" value="TreeGrafter"/>
</dbReference>
<keyword evidence="6" id="KW-0539">Nucleus</keyword>
<dbReference type="AlphaFoldDB" id="A0A3M0IUS3"/>
<dbReference type="Proteomes" id="UP000269221">
    <property type="component" value="Unassembled WGS sequence"/>
</dbReference>
<dbReference type="GO" id="GO:0005634">
    <property type="term" value="C:nucleus"/>
    <property type="evidence" value="ECO:0007669"/>
    <property type="project" value="UniProtKB-SubCell"/>
</dbReference>
<keyword evidence="4" id="KW-0863">Zinc-finger</keyword>
<evidence type="ECO:0000313" key="8">
    <source>
        <dbReference type="EMBL" id="RMB90553.1"/>
    </source>
</evidence>
<dbReference type="EMBL" id="QRBI01000248">
    <property type="protein sequence ID" value="RMB90553.1"/>
    <property type="molecule type" value="Genomic_DNA"/>
</dbReference>
<evidence type="ECO:0000313" key="9">
    <source>
        <dbReference type="Proteomes" id="UP000269221"/>
    </source>
</evidence>
<feature type="region of interest" description="Disordered" evidence="7">
    <location>
        <begin position="21"/>
        <end position="51"/>
    </location>
</feature>
<accession>A0A3M0IUS3</accession>
<dbReference type="InterPro" id="IPR043359">
    <property type="entry name" value="GLI-like"/>
</dbReference>
<dbReference type="GO" id="GO:0000978">
    <property type="term" value="F:RNA polymerase II cis-regulatory region sequence-specific DNA binding"/>
    <property type="evidence" value="ECO:0007669"/>
    <property type="project" value="TreeGrafter"/>
</dbReference>
<sequence>MTPRGQGTGFDFPVCHQPGHRGYGLAPGAEHPADGSRFSTPRGAGKLGKKRALSISPLSDSSIDLQTVIRTSPNSLVAFINSRCASAGGSYGHLSISTISPSLGYQSPPGQQKGQGHLYAPGPACGSHELPPRPGLLHQAPARGP</sequence>
<evidence type="ECO:0000256" key="3">
    <source>
        <dbReference type="ARBA" id="ARBA00022737"/>
    </source>
</evidence>
<keyword evidence="3" id="KW-0677">Repeat</keyword>
<keyword evidence="2" id="KW-0479">Metal-binding</keyword>
<dbReference type="GO" id="GO:0007224">
    <property type="term" value="P:smoothened signaling pathway"/>
    <property type="evidence" value="ECO:0007669"/>
    <property type="project" value="TreeGrafter"/>
</dbReference>
<evidence type="ECO:0000256" key="2">
    <source>
        <dbReference type="ARBA" id="ARBA00022723"/>
    </source>
</evidence>
<protein>
    <submittedName>
        <fullName evidence="8">Uncharacterized protein</fullName>
    </submittedName>
</protein>
<evidence type="ECO:0000256" key="6">
    <source>
        <dbReference type="ARBA" id="ARBA00023242"/>
    </source>
</evidence>
<organism evidence="8 9">
    <name type="scientific">Hirundo rustica rustica</name>
    <dbReference type="NCBI Taxonomy" id="333673"/>
    <lineage>
        <taxon>Eukaryota</taxon>
        <taxon>Metazoa</taxon>
        <taxon>Chordata</taxon>
        <taxon>Craniata</taxon>
        <taxon>Vertebrata</taxon>
        <taxon>Euteleostomi</taxon>
        <taxon>Archelosauria</taxon>
        <taxon>Archosauria</taxon>
        <taxon>Dinosauria</taxon>
        <taxon>Saurischia</taxon>
        <taxon>Theropoda</taxon>
        <taxon>Coelurosauria</taxon>
        <taxon>Aves</taxon>
        <taxon>Neognathae</taxon>
        <taxon>Neoaves</taxon>
        <taxon>Telluraves</taxon>
        <taxon>Australaves</taxon>
        <taxon>Passeriformes</taxon>
        <taxon>Sylvioidea</taxon>
        <taxon>Hirundinidae</taxon>
        <taxon>Hirundo</taxon>
    </lineage>
</organism>
<feature type="region of interest" description="Disordered" evidence="7">
    <location>
        <begin position="100"/>
        <end position="145"/>
    </location>
</feature>
<dbReference type="PANTHER" id="PTHR45718">
    <property type="entry name" value="TRANSCRIPTIONAL ACTIVATOR CUBITUS INTERRUPTUS"/>
    <property type="match status" value="1"/>
</dbReference>
<evidence type="ECO:0000256" key="7">
    <source>
        <dbReference type="SAM" id="MobiDB-lite"/>
    </source>
</evidence>
<evidence type="ECO:0000256" key="1">
    <source>
        <dbReference type="ARBA" id="ARBA00004123"/>
    </source>
</evidence>
<dbReference type="OrthoDB" id="3214149at2759"/>
<proteinExistence type="predicted"/>